<accession>A0ABY6QLK5</accession>
<evidence type="ECO:0000313" key="2">
    <source>
        <dbReference type="Proteomes" id="UP001164116"/>
    </source>
</evidence>
<proteinExistence type="predicted"/>
<dbReference type="Proteomes" id="UP001164116">
    <property type="component" value="Chromosome"/>
</dbReference>
<gene>
    <name evidence="1" type="ORF">OSC50_07595</name>
</gene>
<reference evidence="1" key="1">
    <citation type="submission" date="2022-11" db="EMBL/GenBank/DDBJ databases">
        <title>Taxonomic description of a new Pseudomonas species.</title>
        <authorList>
            <person name="Tambong J.T."/>
        </authorList>
    </citation>
    <scope>NUCLEOTIDE SEQUENCE</scope>
    <source>
        <strain evidence="1">S1Bt42</strain>
    </source>
</reference>
<name>A0ABY6QLK5_9PSED</name>
<keyword evidence="2" id="KW-1185">Reference proteome</keyword>
<dbReference type="RefSeq" id="WP_266246213.1">
    <property type="nucleotide sequence ID" value="NZ_CP112866.1"/>
</dbReference>
<organism evidence="1 2">
    <name type="scientific">Pseudomonas quebecensis</name>
    <dbReference type="NCBI Taxonomy" id="2995174"/>
    <lineage>
        <taxon>Bacteria</taxon>
        <taxon>Pseudomonadati</taxon>
        <taxon>Pseudomonadota</taxon>
        <taxon>Gammaproteobacteria</taxon>
        <taxon>Pseudomonadales</taxon>
        <taxon>Pseudomonadaceae</taxon>
        <taxon>Pseudomonas</taxon>
    </lineage>
</organism>
<dbReference type="EMBL" id="CP112866">
    <property type="protein sequence ID" value="UZW20199.1"/>
    <property type="molecule type" value="Genomic_DNA"/>
</dbReference>
<evidence type="ECO:0000313" key="1">
    <source>
        <dbReference type="EMBL" id="UZW20199.1"/>
    </source>
</evidence>
<sequence>MITVNSHASSFNSHAPINSTVAATSVLSVSSDKDETLATASTTREVTNSTVSLLARQLSEAAIRAGSRLRSKNEDSFHAITGDNYIVNKAHYGAVPPNTDNPELLARARQANGFVDGTDSNPFKGLARDQLSLIAGDDSGSFTLNERRSAWEELQATAPKLDNHSEPTPAHGRDLLIARLYRGVEPPVALPPATRENGTQNHADFLNREDRALISDMYAYAAAQGADLRFVDHLAFEIGTYRHYSDGRQLAGSNVRYDGEGYQVTFDFKPEDAAIASSVLNGTAIKSTRFDQGFLQYILHPAQGAFSNIGGVPFLEKMVKKFSSEGADQPPLGSEFSTLKKIRIEDHIVQTTNKNIRLPPFKPVVEKLNGVWTVTEHGKAEGYTMDKITGRLIKPVEPSDLAGPQRSEPGLATGAARDRTLLEALSGNRETPTKRWFWAGNVFNLIKSLKP</sequence>
<protein>
    <submittedName>
        <fullName evidence="1">Uncharacterized protein</fullName>
    </submittedName>
</protein>